<proteinExistence type="predicted"/>
<evidence type="ECO:0000259" key="1">
    <source>
        <dbReference type="Pfam" id="PF13456"/>
    </source>
</evidence>
<gene>
    <name evidence="3" type="ORF">GIB67_037394</name>
</gene>
<sequence length="372" mass="42419">AKFLNKEEAPIQYTKKSLIWTGLKEVIVSIKDNSKWIIGSGKDIDFWRDCWGSDVAITKILDINPDIWKHCNAKLSQIIRHNTWAAPPEIVDFLVTIAIDLKSITLNNLDTDIRVWKHCSHGNFSVHRAYHQISSHRPKVWWFKYINSKAILPRIATFTWKVCNNALATEDNLCKRGLNMASRFPLCRCNMETSDHLFWHCPVSIQSGIGWLYYFVFKQVSVISKARWILVLSSTLISQTFGKQQFLTSFTSFGELEKKLFSREVHSALTILKGNSLLLLKMPQEVKINCGATAIGSPGKAGIGVVVRNYNGEVLGVFTKGIGTKTFFFSECEVIIEALHWAIQNYWNNLWIESDSQSNPQYDEEALVSLKV</sequence>
<dbReference type="GO" id="GO:0004523">
    <property type="term" value="F:RNA-DNA hybrid ribonuclease activity"/>
    <property type="evidence" value="ECO:0007669"/>
    <property type="project" value="InterPro"/>
</dbReference>
<protein>
    <recommendedName>
        <fullName evidence="5">Reverse transcriptase zinc-binding domain-containing protein</fullName>
    </recommendedName>
</protein>
<dbReference type="InterPro" id="IPR012337">
    <property type="entry name" value="RNaseH-like_sf"/>
</dbReference>
<name>A0A7J7M8J2_9MAGN</name>
<dbReference type="OrthoDB" id="1434423at2759"/>
<dbReference type="PANTHER" id="PTHR47074:SF75">
    <property type="entry name" value="RNASE H TYPE-1 DOMAIN-CONTAINING PROTEIN"/>
    <property type="match status" value="1"/>
</dbReference>
<keyword evidence="4" id="KW-1185">Reference proteome</keyword>
<dbReference type="Pfam" id="PF13456">
    <property type="entry name" value="RVT_3"/>
    <property type="match status" value="1"/>
</dbReference>
<dbReference type="Proteomes" id="UP000541444">
    <property type="component" value="Unassembled WGS sequence"/>
</dbReference>
<dbReference type="SUPFAM" id="SSF53098">
    <property type="entry name" value="Ribonuclease H-like"/>
    <property type="match status" value="1"/>
</dbReference>
<dbReference type="InterPro" id="IPR036397">
    <property type="entry name" value="RNaseH_sf"/>
</dbReference>
<dbReference type="InterPro" id="IPR044730">
    <property type="entry name" value="RNase_H-like_dom_plant"/>
</dbReference>
<dbReference type="InterPro" id="IPR002156">
    <property type="entry name" value="RNaseH_domain"/>
</dbReference>
<evidence type="ECO:0000313" key="3">
    <source>
        <dbReference type="EMBL" id="KAF6151186.1"/>
    </source>
</evidence>
<accession>A0A7J7M8J2</accession>
<evidence type="ECO:0000259" key="2">
    <source>
        <dbReference type="Pfam" id="PF13966"/>
    </source>
</evidence>
<dbReference type="InterPro" id="IPR052929">
    <property type="entry name" value="RNase_H-like_EbsB-rel"/>
</dbReference>
<dbReference type="EMBL" id="JACGCM010001710">
    <property type="protein sequence ID" value="KAF6151186.1"/>
    <property type="molecule type" value="Genomic_DNA"/>
</dbReference>
<evidence type="ECO:0008006" key="5">
    <source>
        <dbReference type="Google" id="ProtNLM"/>
    </source>
</evidence>
<dbReference type="AlphaFoldDB" id="A0A7J7M8J2"/>
<organism evidence="3 4">
    <name type="scientific">Kingdonia uniflora</name>
    <dbReference type="NCBI Taxonomy" id="39325"/>
    <lineage>
        <taxon>Eukaryota</taxon>
        <taxon>Viridiplantae</taxon>
        <taxon>Streptophyta</taxon>
        <taxon>Embryophyta</taxon>
        <taxon>Tracheophyta</taxon>
        <taxon>Spermatophyta</taxon>
        <taxon>Magnoliopsida</taxon>
        <taxon>Ranunculales</taxon>
        <taxon>Circaeasteraceae</taxon>
        <taxon>Kingdonia</taxon>
    </lineage>
</organism>
<evidence type="ECO:0000313" key="4">
    <source>
        <dbReference type="Proteomes" id="UP000541444"/>
    </source>
</evidence>
<dbReference type="Pfam" id="PF13966">
    <property type="entry name" value="zf-RVT"/>
    <property type="match status" value="1"/>
</dbReference>
<dbReference type="PANTHER" id="PTHR47074">
    <property type="entry name" value="BNAC02G40300D PROTEIN"/>
    <property type="match status" value="1"/>
</dbReference>
<reference evidence="3 4" key="1">
    <citation type="journal article" date="2020" name="IScience">
        <title>Genome Sequencing of the Endangered Kingdonia uniflora (Circaeasteraceae, Ranunculales) Reveals Potential Mechanisms of Evolutionary Specialization.</title>
        <authorList>
            <person name="Sun Y."/>
            <person name="Deng T."/>
            <person name="Zhang A."/>
            <person name="Moore M.J."/>
            <person name="Landis J.B."/>
            <person name="Lin N."/>
            <person name="Zhang H."/>
            <person name="Zhang X."/>
            <person name="Huang J."/>
            <person name="Zhang X."/>
            <person name="Sun H."/>
            <person name="Wang H."/>
        </authorList>
    </citation>
    <scope>NUCLEOTIDE SEQUENCE [LARGE SCALE GENOMIC DNA]</scope>
    <source>
        <strain evidence="3">TB1705</strain>
        <tissue evidence="3">Leaf</tissue>
    </source>
</reference>
<feature type="non-terminal residue" evidence="3">
    <location>
        <position position="1"/>
    </location>
</feature>
<dbReference type="Gene3D" id="3.30.420.10">
    <property type="entry name" value="Ribonuclease H-like superfamily/Ribonuclease H"/>
    <property type="match status" value="1"/>
</dbReference>
<feature type="domain" description="RNase H type-1" evidence="1">
    <location>
        <begin position="296"/>
        <end position="358"/>
    </location>
</feature>
<comment type="caution">
    <text evidence="3">The sequence shown here is derived from an EMBL/GenBank/DDBJ whole genome shotgun (WGS) entry which is preliminary data.</text>
</comment>
<dbReference type="CDD" id="cd06222">
    <property type="entry name" value="RNase_H_like"/>
    <property type="match status" value="1"/>
</dbReference>
<dbReference type="InterPro" id="IPR026960">
    <property type="entry name" value="RVT-Znf"/>
</dbReference>
<feature type="domain" description="Reverse transcriptase zinc-binding" evidence="2">
    <location>
        <begin position="124"/>
        <end position="205"/>
    </location>
</feature>
<dbReference type="GO" id="GO:0003676">
    <property type="term" value="F:nucleic acid binding"/>
    <property type="evidence" value="ECO:0007669"/>
    <property type="project" value="InterPro"/>
</dbReference>